<name>A0A371JNH1_9FLAO</name>
<accession>A0A371JNH1</accession>
<dbReference type="GO" id="GO:0052689">
    <property type="term" value="F:carboxylic ester hydrolase activity"/>
    <property type="evidence" value="ECO:0007669"/>
    <property type="project" value="TreeGrafter"/>
</dbReference>
<organism evidence="2 3">
    <name type="scientific">Flagellimonas nanhaiensis</name>
    <dbReference type="NCBI Taxonomy" id="2292706"/>
    <lineage>
        <taxon>Bacteria</taxon>
        <taxon>Pseudomonadati</taxon>
        <taxon>Bacteroidota</taxon>
        <taxon>Flavobacteriia</taxon>
        <taxon>Flavobacteriales</taxon>
        <taxon>Flavobacteriaceae</taxon>
        <taxon>Flagellimonas</taxon>
    </lineage>
</organism>
<dbReference type="EMBL" id="QTJX01000003">
    <property type="protein sequence ID" value="RDY58720.1"/>
    <property type="molecule type" value="Genomic_DNA"/>
</dbReference>
<evidence type="ECO:0000313" key="2">
    <source>
        <dbReference type="EMBL" id="RDY58720.1"/>
    </source>
</evidence>
<dbReference type="RefSeq" id="WP_116185041.1">
    <property type="nucleotide sequence ID" value="NZ_QTJX01000003.1"/>
</dbReference>
<dbReference type="OrthoDB" id="9809549at2"/>
<dbReference type="SUPFAM" id="SSF53474">
    <property type="entry name" value="alpha/beta-Hydrolases"/>
    <property type="match status" value="1"/>
</dbReference>
<gene>
    <name evidence="2" type="ORF">DX873_13660</name>
</gene>
<dbReference type="PANTHER" id="PTHR43265:SF1">
    <property type="entry name" value="ESTERASE ESTD"/>
    <property type="match status" value="1"/>
</dbReference>
<dbReference type="PANTHER" id="PTHR43265">
    <property type="entry name" value="ESTERASE ESTD"/>
    <property type="match status" value="1"/>
</dbReference>
<evidence type="ECO:0000313" key="3">
    <source>
        <dbReference type="Proteomes" id="UP000261828"/>
    </source>
</evidence>
<protein>
    <submittedName>
        <fullName evidence="2">Alpha/beta hydrolase</fullName>
    </submittedName>
</protein>
<evidence type="ECO:0000259" key="1">
    <source>
        <dbReference type="Pfam" id="PF00326"/>
    </source>
</evidence>
<keyword evidence="2" id="KW-0378">Hydrolase</keyword>
<dbReference type="GO" id="GO:0006508">
    <property type="term" value="P:proteolysis"/>
    <property type="evidence" value="ECO:0007669"/>
    <property type="project" value="InterPro"/>
</dbReference>
<dbReference type="InterPro" id="IPR029058">
    <property type="entry name" value="AB_hydrolase_fold"/>
</dbReference>
<comment type="caution">
    <text evidence="2">The sequence shown here is derived from an EMBL/GenBank/DDBJ whole genome shotgun (WGS) entry which is preliminary data.</text>
</comment>
<dbReference type="Proteomes" id="UP000261828">
    <property type="component" value="Unassembled WGS sequence"/>
</dbReference>
<proteinExistence type="predicted"/>
<dbReference type="GO" id="GO:0008236">
    <property type="term" value="F:serine-type peptidase activity"/>
    <property type="evidence" value="ECO:0007669"/>
    <property type="project" value="InterPro"/>
</dbReference>
<sequence length="286" mass="31533">MRYSLISVILLGFFISCSKEDDSIPSDQIERQGIFTTQVENGSIEGELFLPDGNGPFPTMIIVPGSGEETKAGLTNFVSLFNSFGYGLYIYDKRGLGNSTGSYPIEIPENPLEFLSARADDVISIVELLKTHGLIDTNKIGLFGSSQGTWVNTIAYDKIGKDIGLMVMASGGATSTGIEQHYENLIEQSNYSIEDANEALNEYDGPLGYDPKPTLTETDVPTLFILGGKDQSHPTLYDKALIEGMQKSKFTIHFYENADHDLLDIDTQAYPSMLLQNLENWLNDNK</sequence>
<dbReference type="Gene3D" id="3.40.50.1820">
    <property type="entry name" value="alpha/beta hydrolase"/>
    <property type="match status" value="1"/>
</dbReference>
<dbReference type="InterPro" id="IPR053145">
    <property type="entry name" value="AB_hydrolase_Est10"/>
</dbReference>
<feature type="domain" description="Peptidase S9 prolyl oligopeptidase catalytic" evidence="1">
    <location>
        <begin position="117"/>
        <end position="264"/>
    </location>
</feature>
<dbReference type="Pfam" id="PF00326">
    <property type="entry name" value="Peptidase_S9"/>
    <property type="match status" value="1"/>
</dbReference>
<keyword evidence="3" id="KW-1185">Reference proteome</keyword>
<reference evidence="2 3" key="1">
    <citation type="submission" date="2018-08" db="EMBL/GenBank/DDBJ databases">
        <title>Muricauda nanhaiensis sp. nov., isolated from seawater of the South China Sea.</title>
        <authorList>
            <person name="Dang Y."/>
        </authorList>
    </citation>
    <scope>NUCLEOTIDE SEQUENCE [LARGE SCALE GENOMIC DNA]</scope>
    <source>
        <strain evidence="2 3">SM1704</strain>
    </source>
</reference>
<dbReference type="InterPro" id="IPR001375">
    <property type="entry name" value="Peptidase_S9_cat"/>
</dbReference>
<dbReference type="PROSITE" id="PS51257">
    <property type="entry name" value="PROKAR_LIPOPROTEIN"/>
    <property type="match status" value="1"/>
</dbReference>
<dbReference type="AlphaFoldDB" id="A0A371JNH1"/>